<evidence type="ECO:0000256" key="9">
    <source>
        <dbReference type="ARBA" id="ARBA00022989"/>
    </source>
</evidence>
<keyword evidence="9 18" id="KW-1133">Transmembrane helix</keyword>
<keyword evidence="2" id="KW-0926">Vacuole</keyword>
<evidence type="ECO:0000256" key="17">
    <source>
        <dbReference type="SAM" id="MobiDB-lite"/>
    </source>
</evidence>
<dbReference type="FunFam" id="3.30.40.10:FF:000276">
    <property type="entry name" value="Receptor homology region transmembrane domain-and RING domain-containing protein 2"/>
    <property type="match status" value="1"/>
</dbReference>
<evidence type="ECO:0000256" key="11">
    <source>
        <dbReference type="ARBA" id="ARBA00023157"/>
    </source>
</evidence>
<keyword evidence="1" id="KW-0813">Transport</keyword>
<keyword evidence="6 16" id="KW-0863">Zinc-finger</keyword>
<evidence type="ECO:0000256" key="16">
    <source>
        <dbReference type="PROSITE-ProRule" id="PRU00175"/>
    </source>
</evidence>
<dbReference type="KEGG" id="zju:107421419"/>
<evidence type="ECO:0000256" key="5">
    <source>
        <dbReference type="ARBA" id="ARBA00022729"/>
    </source>
</evidence>
<reference evidence="22" key="1">
    <citation type="submission" date="2025-08" db="UniProtKB">
        <authorList>
            <consortium name="RefSeq"/>
        </authorList>
    </citation>
    <scope>IDENTIFICATION</scope>
    <source>
        <tissue evidence="22">Seedling</tissue>
    </source>
</reference>
<evidence type="ECO:0000313" key="21">
    <source>
        <dbReference type="Proteomes" id="UP001652623"/>
    </source>
</evidence>
<name>A0A6P4AK13_ZIZJJ</name>
<keyword evidence="3 18" id="KW-0812">Transmembrane</keyword>
<dbReference type="InterPro" id="IPR001841">
    <property type="entry name" value="Znf_RING"/>
</dbReference>
<dbReference type="PANTHER" id="PTHR47168:SF5">
    <property type="entry name" value="RING-TYPE DOMAIN-CONTAINING PROTEIN"/>
    <property type="match status" value="1"/>
</dbReference>
<accession>A0A6P4AK13</accession>
<dbReference type="FunCoup" id="A0A6P4AK13">
    <property type="interactions" value="3115"/>
</dbReference>
<dbReference type="SMART" id="SM00184">
    <property type="entry name" value="RING"/>
    <property type="match status" value="1"/>
</dbReference>
<keyword evidence="10 18" id="KW-0472">Membrane</keyword>
<dbReference type="GO" id="GO:0015031">
    <property type="term" value="P:protein transport"/>
    <property type="evidence" value="ECO:0007669"/>
    <property type="project" value="UniProtKB-KW"/>
</dbReference>
<dbReference type="InterPro" id="IPR003137">
    <property type="entry name" value="PA_domain"/>
</dbReference>
<evidence type="ECO:0000256" key="4">
    <source>
        <dbReference type="ARBA" id="ARBA00022723"/>
    </source>
</evidence>
<keyword evidence="4" id="KW-0479">Metal-binding</keyword>
<dbReference type="Gene3D" id="3.30.40.10">
    <property type="entry name" value="Zinc/RING finger domain, C3HC4 (zinc finger)"/>
    <property type="match status" value="1"/>
</dbReference>
<evidence type="ECO:0000256" key="8">
    <source>
        <dbReference type="ARBA" id="ARBA00022927"/>
    </source>
</evidence>
<dbReference type="Pfam" id="PF13639">
    <property type="entry name" value="zf-RING_2"/>
    <property type="match status" value="1"/>
</dbReference>
<dbReference type="GO" id="GO:0008270">
    <property type="term" value="F:zinc ion binding"/>
    <property type="evidence" value="ECO:0007669"/>
    <property type="project" value="UniProtKB-KW"/>
</dbReference>
<evidence type="ECO:0000256" key="13">
    <source>
        <dbReference type="ARBA" id="ARBA00037435"/>
    </source>
</evidence>
<dbReference type="InterPro" id="IPR046450">
    <property type="entry name" value="PA_dom_sf"/>
</dbReference>
<dbReference type="RefSeq" id="XP_015886140.1">
    <property type="nucleotide sequence ID" value="XM_016030654.4"/>
</dbReference>
<evidence type="ECO:0000256" key="10">
    <source>
        <dbReference type="ARBA" id="ARBA00023136"/>
    </source>
</evidence>
<sequence>MGSVNLVVVLVVWLLSGFSMAVANVVLIGNNVTLSFDDIEANFAPTVKGSGECGVLYVAEPLDACSPLTNKIEQSANASSPFVLMIRGGCSFEEKVREAQKAGFKAVIVYDNVAGDVLVAMAGDSSGIKVHAVFVSKASGETLMKYAGRTDMELWLIPSFENSAWSIMAISFISLLAMSAVLATCFFVRRHRIRRERPRSSHVREFHGMSSRLVKAMPSLIFTAVLEDNCTSSTCAICLEDYSVGEKLRVLPCRHKFHAFCVDSWLTTWRTFCPVCKRDARTNIGDPTASESTPLLSSNAGSIASSSVVSSLRSSLASSSAIQIAPATSRSPSVSRPYSLASTPYVQQSLRSYHQLPSLSASRSSVDLQNASSQRSHAPHLVSGHSLGYPSLSSLNSRYLYPYIPSPSNASPSFVSSSSHHHNPLHCSESAASFSPFASAQSLPEC</sequence>
<keyword evidence="11" id="KW-1015">Disulfide bond</keyword>
<evidence type="ECO:0000256" key="3">
    <source>
        <dbReference type="ARBA" id="ARBA00022692"/>
    </source>
</evidence>
<dbReference type="SUPFAM" id="SSF57850">
    <property type="entry name" value="RING/U-box"/>
    <property type="match status" value="1"/>
</dbReference>
<feature type="domain" description="RING-type" evidence="20">
    <location>
        <begin position="235"/>
        <end position="277"/>
    </location>
</feature>
<dbReference type="InterPro" id="IPR013083">
    <property type="entry name" value="Znf_RING/FYVE/PHD"/>
</dbReference>
<dbReference type="PANTHER" id="PTHR47168">
    <property type="entry name" value="RING ZINC FINGER DOMAIN SUPERFAMILY PROTEIN-RELATED"/>
    <property type="match status" value="1"/>
</dbReference>
<dbReference type="GO" id="GO:0032586">
    <property type="term" value="C:protein storage vacuole membrane"/>
    <property type="evidence" value="ECO:0007669"/>
    <property type="project" value="UniProtKB-SubCell"/>
</dbReference>
<feature type="region of interest" description="Disordered" evidence="17">
    <location>
        <begin position="364"/>
        <end position="383"/>
    </location>
</feature>
<evidence type="ECO:0000256" key="7">
    <source>
        <dbReference type="ARBA" id="ARBA00022833"/>
    </source>
</evidence>
<keyword evidence="5 19" id="KW-0732">Signal</keyword>
<dbReference type="Gene3D" id="3.50.30.30">
    <property type="match status" value="1"/>
</dbReference>
<dbReference type="FunFam" id="3.50.30.30:FF:000020">
    <property type="entry name" value="Receptor homology region transmembrane domain-and RING domain-containing protein 2"/>
    <property type="match status" value="1"/>
</dbReference>
<comment type="subcellular location">
    <subcellularLocation>
        <location evidence="14">Endomembrane system</location>
        <topology evidence="14">Single-pass type I membrane protein</topology>
    </subcellularLocation>
    <subcellularLocation>
        <location evidence="15">Protein storage vacuole membrane</location>
    </subcellularLocation>
</comment>
<evidence type="ECO:0000256" key="12">
    <source>
        <dbReference type="ARBA" id="ARBA00023180"/>
    </source>
</evidence>
<dbReference type="Proteomes" id="UP001652623">
    <property type="component" value="Chromosome 5"/>
</dbReference>
<keyword evidence="22" id="KW-0675">Receptor</keyword>
<protein>
    <submittedName>
        <fullName evidence="22">Receptor homology region, transmembrane domain- and RING domain-containing protein 2</fullName>
    </submittedName>
</protein>
<dbReference type="Pfam" id="PF02225">
    <property type="entry name" value="PA"/>
    <property type="match status" value="1"/>
</dbReference>
<dbReference type="CDD" id="cd02123">
    <property type="entry name" value="PA_C_RZF_like"/>
    <property type="match status" value="1"/>
</dbReference>
<feature type="signal peptide" evidence="19">
    <location>
        <begin position="1"/>
        <end position="23"/>
    </location>
</feature>
<dbReference type="GeneID" id="107421419"/>
<dbReference type="GO" id="GO:0012505">
    <property type="term" value="C:endomembrane system"/>
    <property type="evidence" value="ECO:0007669"/>
    <property type="project" value="UniProtKB-SubCell"/>
</dbReference>
<evidence type="ECO:0000256" key="6">
    <source>
        <dbReference type="ARBA" id="ARBA00022771"/>
    </source>
</evidence>
<organism evidence="21 22">
    <name type="scientific">Ziziphus jujuba</name>
    <name type="common">Chinese jujube</name>
    <name type="synonym">Ziziphus sativa</name>
    <dbReference type="NCBI Taxonomy" id="326968"/>
    <lineage>
        <taxon>Eukaryota</taxon>
        <taxon>Viridiplantae</taxon>
        <taxon>Streptophyta</taxon>
        <taxon>Embryophyta</taxon>
        <taxon>Tracheophyta</taxon>
        <taxon>Spermatophyta</taxon>
        <taxon>Magnoliopsida</taxon>
        <taxon>eudicotyledons</taxon>
        <taxon>Gunneridae</taxon>
        <taxon>Pentapetalae</taxon>
        <taxon>rosids</taxon>
        <taxon>fabids</taxon>
        <taxon>Rosales</taxon>
        <taxon>Rhamnaceae</taxon>
        <taxon>Paliureae</taxon>
        <taxon>Ziziphus</taxon>
    </lineage>
</organism>
<feature type="chain" id="PRO_5028085347" evidence="19">
    <location>
        <begin position="24"/>
        <end position="446"/>
    </location>
</feature>
<dbReference type="InterPro" id="IPR044744">
    <property type="entry name" value="ZNRF4/RNF13/RNF167_PA"/>
</dbReference>
<evidence type="ECO:0000259" key="20">
    <source>
        <dbReference type="PROSITE" id="PS50089"/>
    </source>
</evidence>
<dbReference type="SUPFAM" id="SSF52025">
    <property type="entry name" value="PA domain"/>
    <property type="match status" value="1"/>
</dbReference>
<evidence type="ECO:0000256" key="1">
    <source>
        <dbReference type="ARBA" id="ARBA00022448"/>
    </source>
</evidence>
<proteinExistence type="predicted"/>
<keyword evidence="12" id="KW-0325">Glycoprotein</keyword>
<dbReference type="PROSITE" id="PS50089">
    <property type="entry name" value="ZF_RING_2"/>
    <property type="match status" value="1"/>
</dbReference>
<dbReference type="InParanoid" id="A0A6P4AK13"/>
<evidence type="ECO:0000313" key="22">
    <source>
        <dbReference type="RefSeq" id="XP_015886140.1"/>
    </source>
</evidence>
<evidence type="ECO:0000256" key="14">
    <source>
        <dbReference type="ARBA" id="ARBA00046288"/>
    </source>
</evidence>
<keyword evidence="7" id="KW-0862">Zinc</keyword>
<keyword evidence="21" id="KW-1185">Reference proteome</keyword>
<gene>
    <name evidence="22" type="primary">LOC107421419</name>
</gene>
<evidence type="ECO:0000256" key="15">
    <source>
        <dbReference type="ARBA" id="ARBA00060484"/>
    </source>
</evidence>
<keyword evidence="8" id="KW-0653">Protein transport</keyword>
<feature type="compositionally biased region" description="Polar residues" evidence="17">
    <location>
        <begin position="364"/>
        <end position="376"/>
    </location>
</feature>
<comment type="function">
    <text evidence="13">Involved in the trafficking of vacuolar proteins. May function as a sorting receptor for protein trafficking to the protein storage vacuole (PSV).</text>
</comment>
<evidence type="ECO:0000256" key="2">
    <source>
        <dbReference type="ARBA" id="ARBA00022554"/>
    </source>
</evidence>
<dbReference type="AlphaFoldDB" id="A0A6P4AK13"/>
<feature type="transmembrane region" description="Helical" evidence="18">
    <location>
        <begin position="164"/>
        <end position="188"/>
    </location>
</feature>
<evidence type="ECO:0000256" key="18">
    <source>
        <dbReference type="SAM" id="Phobius"/>
    </source>
</evidence>
<evidence type="ECO:0000256" key="19">
    <source>
        <dbReference type="SAM" id="SignalP"/>
    </source>
</evidence>
<dbReference type="InterPro" id="IPR051653">
    <property type="entry name" value="E3_ligase_sorting_rcpt"/>
</dbReference>